<accession>A0A3L7K1D0</accession>
<dbReference type="RefSeq" id="WP_121680041.1">
    <property type="nucleotide sequence ID" value="NZ_RCVZ01000004.1"/>
</dbReference>
<organism evidence="1 2">
    <name type="scientific">Falsibacillus albus</name>
    <dbReference type="NCBI Taxonomy" id="2478915"/>
    <lineage>
        <taxon>Bacteria</taxon>
        <taxon>Bacillati</taxon>
        <taxon>Bacillota</taxon>
        <taxon>Bacilli</taxon>
        <taxon>Bacillales</taxon>
        <taxon>Bacillaceae</taxon>
        <taxon>Falsibacillus</taxon>
    </lineage>
</organism>
<evidence type="ECO:0000313" key="2">
    <source>
        <dbReference type="Proteomes" id="UP000276770"/>
    </source>
</evidence>
<protein>
    <submittedName>
        <fullName evidence="1">Uncharacterized protein</fullName>
    </submittedName>
</protein>
<keyword evidence="2" id="KW-1185">Reference proteome</keyword>
<dbReference type="Proteomes" id="UP000276770">
    <property type="component" value="Unassembled WGS sequence"/>
</dbReference>
<reference evidence="1 2" key="1">
    <citation type="submission" date="2018-10" db="EMBL/GenBank/DDBJ databases">
        <title>Falsibacillus sp. genome draft.</title>
        <authorList>
            <person name="Shi S."/>
        </authorList>
    </citation>
    <scope>NUCLEOTIDE SEQUENCE [LARGE SCALE GENOMIC DNA]</scope>
    <source>
        <strain evidence="1 2">GY 10110</strain>
    </source>
</reference>
<dbReference type="EMBL" id="RCVZ01000004">
    <property type="protein sequence ID" value="RLQ96189.1"/>
    <property type="molecule type" value="Genomic_DNA"/>
</dbReference>
<sequence>METCINILIGASEFRSGDRQLQNRQQKSDLMTVIRKNSPFRAPKATFDYRQLQKFSFLGTKITFWLPSSAKPLLFGHQKRFLVTVTRRNSPFRAPKTDSGDRQPLKLSLSGIKDGFW</sequence>
<gene>
    <name evidence="1" type="ORF">D9X91_07820</name>
</gene>
<proteinExistence type="predicted"/>
<dbReference type="AlphaFoldDB" id="A0A3L7K1D0"/>
<name>A0A3L7K1D0_9BACI</name>
<comment type="caution">
    <text evidence="1">The sequence shown here is derived from an EMBL/GenBank/DDBJ whole genome shotgun (WGS) entry which is preliminary data.</text>
</comment>
<evidence type="ECO:0000313" key="1">
    <source>
        <dbReference type="EMBL" id="RLQ96189.1"/>
    </source>
</evidence>